<keyword evidence="2" id="KW-1185">Reference proteome</keyword>
<accession>A0A1Y0IDJ9</accession>
<dbReference type="EMBL" id="CP021425">
    <property type="protein sequence ID" value="ARU58239.1"/>
    <property type="molecule type" value="Genomic_DNA"/>
</dbReference>
<dbReference type="SUPFAM" id="SSF53850">
    <property type="entry name" value="Periplasmic binding protein-like II"/>
    <property type="match status" value="1"/>
</dbReference>
<dbReference type="AlphaFoldDB" id="A0A1Y0IDJ9"/>
<protein>
    <submittedName>
        <fullName evidence="1">Family 3 extracellular solute-binding protein</fullName>
    </submittedName>
</protein>
<evidence type="ECO:0000313" key="1">
    <source>
        <dbReference type="EMBL" id="ARU58239.1"/>
    </source>
</evidence>
<dbReference type="Proteomes" id="UP000196027">
    <property type="component" value="Chromosome"/>
</dbReference>
<sequence length="252" mass="28608">MFFIWALLAMIMRFIFSSWLILAATPLVLADDVKDTRPGPVSKLTFALLDGRESTLSSVILKKAYERLGIDVEFSIMPGERALYSSNRGLLDGEVNRIEGIDENYRNLMRVPVEINRFEALAWSQFNIEINGWESLKPYPLLIKLGIKYAEQGTSGMNVRALPEYDRVFAALSNSPDTVAIASRLEGMYRIQKLGLSNIQALEPPLTHKALFHYLHVKHRPLLDRVTRVLNKMRDSGALQAIRERHLANLGR</sequence>
<evidence type="ECO:0000313" key="2">
    <source>
        <dbReference type="Proteomes" id="UP000196027"/>
    </source>
</evidence>
<dbReference type="Gene3D" id="3.40.190.10">
    <property type="entry name" value="Periplasmic binding protein-like II"/>
    <property type="match status" value="2"/>
</dbReference>
<proteinExistence type="predicted"/>
<reference evidence="1 2" key="1">
    <citation type="submission" date="2017-05" db="EMBL/GenBank/DDBJ databases">
        <title>Genomic insights into alkan degradation activity of Oleiphilus messinensis.</title>
        <authorList>
            <person name="Kozyavkin S.A."/>
            <person name="Slesarev A.I."/>
            <person name="Golyshin P.N."/>
            <person name="Korzhenkov A."/>
            <person name="Golyshina O.N."/>
            <person name="Toshchakov S.V."/>
        </authorList>
    </citation>
    <scope>NUCLEOTIDE SEQUENCE [LARGE SCALE GENOMIC DNA]</scope>
    <source>
        <strain evidence="1 2">ME102</strain>
    </source>
</reference>
<dbReference type="KEGG" id="ome:OLMES_4223"/>
<organism evidence="1 2">
    <name type="scientific">Oleiphilus messinensis</name>
    <dbReference type="NCBI Taxonomy" id="141451"/>
    <lineage>
        <taxon>Bacteria</taxon>
        <taxon>Pseudomonadati</taxon>
        <taxon>Pseudomonadota</taxon>
        <taxon>Gammaproteobacteria</taxon>
        <taxon>Oceanospirillales</taxon>
        <taxon>Oleiphilaceae</taxon>
        <taxon>Oleiphilus</taxon>
    </lineage>
</organism>
<gene>
    <name evidence="1" type="ORF">OLMES_4223</name>
</gene>
<name>A0A1Y0IDJ9_9GAMM</name>